<keyword evidence="7" id="KW-1185">Reference proteome</keyword>
<dbReference type="eggNOG" id="COG0583">
    <property type="taxonomic scope" value="Bacteria"/>
</dbReference>
<dbReference type="AlphaFoldDB" id="D5BNA2"/>
<keyword evidence="3" id="KW-0238">DNA-binding</keyword>
<dbReference type="EMBL" id="CP001751">
    <property type="protein sequence ID" value="ADE40295.1"/>
    <property type="molecule type" value="Genomic_DNA"/>
</dbReference>
<name>D5BNA2_PUNMI</name>
<dbReference type="EC" id="4.2.1.1" evidence="6"/>
<protein>
    <submittedName>
        <fullName evidence="6">Transcriptional regulatory protein, LysR family</fullName>
        <ecNumber evidence="6">4.2.1.1</ecNumber>
    </submittedName>
</protein>
<dbReference type="InterPro" id="IPR000847">
    <property type="entry name" value="LysR_HTH_N"/>
</dbReference>
<keyword evidence="4" id="KW-0804">Transcription</keyword>
<keyword evidence="2" id="KW-0805">Transcription regulation</keyword>
<dbReference type="PANTHER" id="PTHR30537:SF5">
    <property type="entry name" value="HTH-TYPE TRANSCRIPTIONAL ACTIVATOR TTDR-RELATED"/>
    <property type="match status" value="1"/>
</dbReference>
<dbReference type="Pfam" id="PF03466">
    <property type="entry name" value="LysR_substrate"/>
    <property type="match status" value="1"/>
</dbReference>
<dbReference type="STRING" id="488538.SAR116_2052"/>
<dbReference type="HOGENOM" id="CLU_039613_16_2_5"/>
<organism evidence="6 7">
    <name type="scientific">Puniceispirillum marinum (strain IMCC1322)</name>
    <dbReference type="NCBI Taxonomy" id="488538"/>
    <lineage>
        <taxon>Bacteria</taxon>
        <taxon>Pseudomonadati</taxon>
        <taxon>Pseudomonadota</taxon>
        <taxon>Alphaproteobacteria</taxon>
        <taxon>Candidatus Puniceispirillales</taxon>
        <taxon>Candidatus Puniceispirillaceae</taxon>
        <taxon>Candidatus Puniceispirillum</taxon>
    </lineage>
</organism>
<reference evidence="6 7" key="1">
    <citation type="journal article" date="2010" name="J. Bacteriol.">
        <title>Complete genome sequence of "Candidatus Puniceispirillum marinum" IMCC1322, a representative of the SAR116 clade in the Alphaproteobacteria.</title>
        <authorList>
            <person name="Oh H.M."/>
            <person name="Kwon K.K."/>
            <person name="Kang I."/>
            <person name="Kang S.G."/>
            <person name="Lee J.H."/>
            <person name="Kim S.J."/>
            <person name="Cho J.C."/>
        </authorList>
    </citation>
    <scope>NUCLEOTIDE SEQUENCE [LARGE SCALE GENOMIC DNA]</scope>
    <source>
        <strain evidence="6 7">IMCC1322</strain>
    </source>
</reference>
<evidence type="ECO:0000256" key="1">
    <source>
        <dbReference type="ARBA" id="ARBA00009437"/>
    </source>
</evidence>
<gene>
    <name evidence="6" type="ordered locus">SAR116_2052</name>
</gene>
<dbReference type="Proteomes" id="UP000007460">
    <property type="component" value="Chromosome"/>
</dbReference>
<dbReference type="InterPro" id="IPR036390">
    <property type="entry name" value="WH_DNA-bd_sf"/>
</dbReference>
<dbReference type="FunFam" id="1.10.10.10:FF:000001">
    <property type="entry name" value="LysR family transcriptional regulator"/>
    <property type="match status" value="1"/>
</dbReference>
<dbReference type="KEGG" id="apb:SAR116_2052"/>
<dbReference type="Gene3D" id="3.40.190.290">
    <property type="match status" value="1"/>
</dbReference>
<evidence type="ECO:0000313" key="7">
    <source>
        <dbReference type="Proteomes" id="UP000007460"/>
    </source>
</evidence>
<proteinExistence type="inferred from homology"/>
<dbReference type="OrthoDB" id="9812435at2"/>
<comment type="similarity">
    <text evidence="1">Belongs to the LysR transcriptional regulatory family.</text>
</comment>
<feature type="domain" description="HTH lysR-type" evidence="5">
    <location>
        <begin position="1"/>
        <end position="59"/>
    </location>
</feature>
<dbReference type="Gene3D" id="1.10.10.10">
    <property type="entry name" value="Winged helix-like DNA-binding domain superfamily/Winged helix DNA-binding domain"/>
    <property type="match status" value="1"/>
</dbReference>
<dbReference type="SUPFAM" id="SSF46785">
    <property type="entry name" value="Winged helix' DNA-binding domain"/>
    <property type="match status" value="1"/>
</dbReference>
<dbReference type="PROSITE" id="PS50931">
    <property type="entry name" value="HTH_LYSR"/>
    <property type="match status" value="1"/>
</dbReference>
<evidence type="ECO:0000256" key="3">
    <source>
        <dbReference type="ARBA" id="ARBA00023125"/>
    </source>
</evidence>
<evidence type="ECO:0000256" key="4">
    <source>
        <dbReference type="ARBA" id="ARBA00023163"/>
    </source>
</evidence>
<dbReference type="InterPro" id="IPR036388">
    <property type="entry name" value="WH-like_DNA-bd_sf"/>
</dbReference>
<dbReference type="GO" id="GO:0004089">
    <property type="term" value="F:carbonate dehydratase activity"/>
    <property type="evidence" value="ECO:0007669"/>
    <property type="project" value="UniProtKB-EC"/>
</dbReference>
<dbReference type="CDD" id="cd08422">
    <property type="entry name" value="PBP2_CrgA_like"/>
    <property type="match status" value="1"/>
</dbReference>
<evidence type="ECO:0000259" key="5">
    <source>
        <dbReference type="PROSITE" id="PS50931"/>
    </source>
</evidence>
<keyword evidence="6" id="KW-0456">Lyase</keyword>
<dbReference type="SUPFAM" id="SSF53850">
    <property type="entry name" value="Periplasmic binding protein-like II"/>
    <property type="match status" value="1"/>
</dbReference>
<dbReference type="GO" id="GO:0003700">
    <property type="term" value="F:DNA-binding transcription factor activity"/>
    <property type="evidence" value="ECO:0007669"/>
    <property type="project" value="InterPro"/>
</dbReference>
<evidence type="ECO:0000256" key="2">
    <source>
        <dbReference type="ARBA" id="ARBA00023015"/>
    </source>
</evidence>
<dbReference type="PANTHER" id="PTHR30537">
    <property type="entry name" value="HTH-TYPE TRANSCRIPTIONAL REGULATOR"/>
    <property type="match status" value="1"/>
</dbReference>
<dbReference type="InterPro" id="IPR058163">
    <property type="entry name" value="LysR-type_TF_proteobact-type"/>
</dbReference>
<dbReference type="GO" id="GO:0003677">
    <property type="term" value="F:DNA binding"/>
    <property type="evidence" value="ECO:0007669"/>
    <property type="project" value="UniProtKB-KW"/>
</dbReference>
<evidence type="ECO:0000313" key="6">
    <source>
        <dbReference type="EMBL" id="ADE40295.1"/>
    </source>
</evidence>
<sequence length="306" mass="33941">MSQIEEIRAFVTVVETGSLTQAAERLGIAVSAVSRRLKDLELRLGAPLIQRSTRRMYLNETGQRFFSRCRTILDELEAAQQEVQNTEGILSGVLRLNAPLSFGITHITPLITDFMKENPDVRIDIDLSDKRIDLIAEGFDLAIRIGALQDSSLIAKKISTARQVPCASPDFIAKHGALDNPEALNDMPGLIYANSRTPSDWTYVTPEGKAGTVHVSQRLSATNGDVLRDAAIAGLGVVNLPTFLLFEAINDGTLVPLMADHDWSELDIFAVYPKTTILPRRTRAFVDFMAWRFDKNPHWNQITPKA</sequence>
<dbReference type="Pfam" id="PF00126">
    <property type="entry name" value="HTH_1"/>
    <property type="match status" value="1"/>
</dbReference>
<dbReference type="RefSeq" id="WP_013046922.1">
    <property type="nucleotide sequence ID" value="NC_014010.1"/>
</dbReference>
<accession>D5BNA2</accession>
<dbReference type="InterPro" id="IPR005119">
    <property type="entry name" value="LysR_subst-bd"/>
</dbReference>